<evidence type="ECO:0000313" key="2">
    <source>
        <dbReference type="Proteomes" id="UP000297891"/>
    </source>
</evidence>
<dbReference type="Proteomes" id="UP000297891">
    <property type="component" value="Unassembled WGS sequence"/>
</dbReference>
<dbReference type="RefSeq" id="WP_100791817.1">
    <property type="nucleotide sequence ID" value="NZ_NPDQ01000007.1"/>
</dbReference>
<keyword evidence="2" id="KW-1185">Reference proteome</keyword>
<dbReference type="PROSITE" id="PS51257">
    <property type="entry name" value="PROKAR_LIPOPROTEIN"/>
    <property type="match status" value="1"/>
</dbReference>
<sequence>MQIRTTLLVSLLSVVAVSCSPTKKNDLSDELFLGLYLLSQRNITFRIVDTASSQSSLKNIKSIGSNSLPARFLSDGKLNHSVGCKNARLNLYSILLWEKGSVAPGKERISNASAVVYDGDWIDNQNGGRMKVSYPLDSGEAFYGVSGSGNISPFAWKEGKYDRIGIRIGSIKCELDDSKLANSHNKYISYVMWNESEIGKADPQYGKRNILNAYPFDNSIKKVNSINYDISETTGYLSLRNNATVTPRVHRNAGTETQELADPINNPFWDLLTAPFTDRLDFEYLDDEYTMDRYNEDGLIVLVLPEGNRESLILDMYTGNHFVYQTEPGLTSAKFSPIDFIKFDHNPNDFQNYYLNADFIATNGKYLDSWTLPTPGPNQPNPAGGRHIGYFLPKFGVSKE</sequence>
<reference evidence="1" key="1">
    <citation type="journal article" date="2019" name="PLoS Negl. Trop. Dis.">
        <title>Revisiting the worldwide diversity of Leptospira species in the environment.</title>
        <authorList>
            <person name="Vincent A.T."/>
            <person name="Schiettekatte O."/>
            <person name="Bourhy P."/>
            <person name="Veyrier F.J."/>
            <person name="Picardeau M."/>
        </authorList>
    </citation>
    <scope>NUCLEOTIDE SEQUENCE [LARGE SCALE GENOMIC DNA]</scope>
    <source>
        <strain evidence="1">201800277</strain>
    </source>
</reference>
<gene>
    <name evidence="1" type="ORF">EHQ30_02710</name>
</gene>
<dbReference type="OrthoDB" id="341871at2"/>
<name>A0A2M9XZ45_9LEPT</name>
<organism evidence="1 2">
    <name type="scientific">Leptospira brenneri</name>
    <dbReference type="NCBI Taxonomy" id="2023182"/>
    <lineage>
        <taxon>Bacteria</taxon>
        <taxon>Pseudomonadati</taxon>
        <taxon>Spirochaetota</taxon>
        <taxon>Spirochaetia</taxon>
        <taxon>Leptospirales</taxon>
        <taxon>Leptospiraceae</taxon>
        <taxon>Leptospira</taxon>
    </lineage>
</organism>
<accession>A0A2M9XZ45</accession>
<proteinExistence type="predicted"/>
<dbReference type="AlphaFoldDB" id="A0A2M9XZ45"/>
<evidence type="ECO:0008006" key="3">
    <source>
        <dbReference type="Google" id="ProtNLM"/>
    </source>
</evidence>
<evidence type="ECO:0000313" key="1">
    <source>
        <dbReference type="EMBL" id="TGK95567.1"/>
    </source>
</evidence>
<comment type="caution">
    <text evidence="1">The sequence shown here is derived from an EMBL/GenBank/DDBJ whole genome shotgun (WGS) entry which is preliminary data.</text>
</comment>
<protein>
    <recommendedName>
        <fullName evidence="3">Lipoprotein</fullName>
    </recommendedName>
</protein>
<dbReference type="EMBL" id="RQFP01000001">
    <property type="protein sequence ID" value="TGK95567.1"/>
    <property type="molecule type" value="Genomic_DNA"/>
</dbReference>